<dbReference type="InterPro" id="IPR043129">
    <property type="entry name" value="ATPase_NBD"/>
</dbReference>
<feature type="domain" description="Hydantoinase/oxoprolinase N-terminal" evidence="3">
    <location>
        <begin position="3"/>
        <end position="184"/>
    </location>
</feature>
<dbReference type="PANTHER" id="PTHR11365">
    <property type="entry name" value="5-OXOPROLINASE RELATED"/>
    <property type="match status" value="1"/>
</dbReference>
<protein>
    <submittedName>
        <fullName evidence="5">Hydantoinase/oxoprolinase family protein</fullName>
    </submittedName>
</protein>
<accession>A0ABY4FIF4</accession>
<dbReference type="RefSeq" id="WP_244726774.1">
    <property type="nucleotide sequence ID" value="NZ_CP095045.1"/>
</dbReference>
<dbReference type="PANTHER" id="PTHR11365:SF23">
    <property type="entry name" value="HYPOTHETICAL 5-OXOPROLINASE (EUROFUNG)-RELATED"/>
    <property type="match status" value="1"/>
</dbReference>
<organism evidence="5 6">
    <name type="scientific">Leucobacter allii</name>
    <dbReference type="NCBI Taxonomy" id="2932247"/>
    <lineage>
        <taxon>Bacteria</taxon>
        <taxon>Bacillati</taxon>
        <taxon>Actinomycetota</taxon>
        <taxon>Actinomycetes</taxon>
        <taxon>Micrococcales</taxon>
        <taxon>Microbacteriaceae</taxon>
        <taxon>Leucobacter</taxon>
    </lineage>
</organism>
<feature type="region of interest" description="Disordered" evidence="1">
    <location>
        <begin position="599"/>
        <end position="621"/>
    </location>
</feature>
<evidence type="ECO:0000313" key="6">
    <source>
        <dbReference type="Proteomes" id="UP000831786"/>
    </source>
</evidence>
<keyword evidence="6" id="KW-1185">Reference proteome</keyword>
<feature type="domain" description="Acetophenone carboxylase-like C-terminal" evidence="4">
    <location>
        <begin position="506"/>
        <end position="673"/>
    </location>
</feature>
<evidence type="ECO:0000256" key="1">
    <source>
        <dbReference type="SAM" id="MobiDB-lite"/>
    </source>
</evidence>
<name>A0ABY4FIF4_9MICO</name>
<dbReference type="EMBL" id="CP095045">
    <property type="protein sequence ID" value="UOQ56451.1"/>
    <property type="molecule type" value="Genomic_DNA"/>
</dbReference>
<dbReference type="InterPro" id="IPR049517">
    <property type="entry name" value="ACX-like_C"/>
</dbReference>
<evidence type="ECO:0000259" key="3">
    <source>
        <dbReference type="Pfam" id="PF05378"/>
    </source>
</evidence>
<dbReference type="Pfam" id="PF19278">
    <property type="entry name" value="Hydant_A_C"/>
    <property type="match status" value="1"/>
</dbReference>
<evidence type="ECO:0000259" key="2">
    <source>
        <dbReference type="Pfam" id="PF01968"/>
    </source>
</evidence>
<evidence type="ECO:0000313" key="5">
    <source>
        <dbReference type="EMBL" id="UOQ56451.1"/>
    </source>
</evidence>
<reference evidence="5 6" key="1">
    <citation type="submission" date="2022-04" db="EMBL/GenBank/DDBJ databases">
        <title>Leucobacter sp. isolated from rhizosphere of garlic.</title>
        <authorList>
            <person name="Won M."/>
            <person name="Lee C.-M."/>
            <person name="Woen H.-Y."/>
            <person name="Kwon S.-W."/>
        </authorList>
    </citation>
    <scope>NUCLEOTIDE SEQUENCE [LARGE SCALE GENOMIC DNA]</scope>
    <source>
        <strain evidence="5 6">H21R-40</strain>
    </source>
</reference>
<dbReference type="Pfam" id="PF05378">
    <property type="entry name" value="Hydant_A_N"/>
    <property type="match status" value="1"/>
</dbReference>
<dbReference type="InterPro" id="IPR008040">
    <property type="entry name" value="Hydant_A_N"/>
</dbReference>
<proteinExistence type="predicted"/>
<evidence type="ECO:0000259" key="4">
    <source>
        <dbReference type="Pfam" id="PF19278"/>
    </source>
</evidence>
<dbReference type="InterPro" id="IPR002821">
    <property type="entry name" value="Hydantoinase_A"/>
</dbReference>
<gene>
    <name evidence="5" type="ORF">MUN78_12295</name>
</gene>
<feature type="domain" description="Hydantoinase A/oxoprolinase" evidence="2">
    <location>
        <begin position="205"/>
        <end position="491"/>
    </location>
</feature>
<dbReference type="SUPFAM" id="SSF53067">
    <property type="entry name" value="Actin-like ATPase domain"/>
    <property type="match status" value="1"/>
</dbReference>
<dbReference type="InterPro" id="IPR045079">
    <property type="entry name" value="Oxoprolinase-like"/>
</dbReference>
<dbReference type="Proteomes" id="UP000831786">
    <property type="component" value="Chromosome"/>
</dbReference>
<sequence>MKRIGVDAGGTFTDAVFWDEETGLISSAKVSSRKDDPAGAVVAAASRVVAHADDASLSDLRDLVHGTTIGTNVSLERNGPRTAILATRGFRDVLEIARLTRSSEALYDLLSPGPAPLVARKDRFEVAERIDRDGSVVTELDEEGVREAARSMSSRGISSVAVSFLYSYLNADHERRAAELIREEAPEISVSLSSEILPQTREYERTSTTALNAYLAPVCAPYLAHLTDQVQAWREGLQTWIMQSNGGVTTPQRAAEHPVNLLLSGPSGGVVAGRWISRQTGIANTITVDMGGTSFDVALLADGRIPLTTAREVMEMPVRVPTVDIETIGTGGGSIAYVDSGGQFLVGPRSAGAVPGPVCYGRGGTEPTVTDANAVLGILADGAELGDDVVVDRGLAEDACARLGAKLGLDPIETALGIRRISNAAMAGAVRAISVGRGHDPRDFALNAFGGAGPMHAADIALEMSIPTVIVPPVAGCLSAVGLVVSDVLHNHAASFQMRLDGRAIPALAATLSGLRRRAVEELADDGIPSERQTVQLALDLSYVGQNTAITVEVDEGFDAGWIARTVERFHAMHERVNGFRVDGEPIDITTARVGGAGSITRTDLRPAPPSTEAPRSHGSRSLVVSPTQILDVPLFRRELLLPGQRIEGAAVIESNDTTFVVPGGSLTRVDGYGNLLLTLGGHR</sequence>
<dbReference type="Pfam" id="PF01968">
    <property type="entry name" value="Hydantoinase_A"/>
    <property type="match status" value="1"/>
</dbReference>